<dbReference type="Pfam" id="PF13499">
    <property type="entry name" value="EF-hand_7"/>
    <property type="match status" value="2"/>
</dbReference>
<comment type="catalytic activity">
    <reaction evidence="12">
        <text>L-threonyl-[protein] + ATP = O-phospho-L-threonyl-[protein] + ADP + H(+)</text>
        <dbReference type="Rhea" id="RHEA:46608"/>
        <dbReference type="Rhea" id="RHEA-COMP:11060"/>
        <dbReference type="Rhea" id="RHEA-COMP:11605"/>
        <dbReference type="ChEBI" id="CHEBI:15378"/>
        <dbReference type="ChEBI" id="CHEBI:30013"/>
        <dbReference type="ChEBI" id="CHEBI:30616"/>
        <dbReference type="ChEBI" id="CHEBI:61977"/>
        <dbReference type="ChEBI" id="CHEBI:456216"/>
        <dbReference type="EC" id="2.7.11.1"/>
    </reaction>
</comment>
<evidence type="ECO:0000313" key="19">
    <source>
        <dbReference type="Proteomes" id="UP001162131"/>
    </source>
</evidence>
<comment type="cofactor">
    <cofactor evidence="1">
        <name>Mg(2+)</name>
        <dbReference type="ChEBI" id="CHEBI:18420"/>
    </cofactor>
</comment>
<evidence type="ECO:0000256" key="10">
    <source>
        <dbReference type="ARBA" id="ARBA00022840"/>
    </source>
</evidence>
<evidence type="ECO:0000256" key="6">
    <source>
        <dbReference type="ARBA" id="ARBA00022737"/>
    </source>
</evidence>
<dbReference type="InterPro" id="IPR018247">
    <property type="entry name" value="EF_Hand_1_Ca_BS"/>
</dbReference>
<feature type="domain" description="EF-hand" evidence="17">
    <location>
        <begin position="366"/>
        <end position="401"/>
    </location>
</feature>
<comment type="caution">
    <text evidence="18">The sequence shown here is derived from an EMBL/GenBank/DDBJ whole genome shotgun (WGS) entry which is preliminary data.</text>
</comment>
<protein>
    <recommendedName>
        <fullName evidence="2">non-specific serine/threonine protein kinase</fullName>
        <ecNumber evidence="2">2.7.11.1</ecNumber>
    </recommendedName>
</protein>
<dbReference type="FunFam" id="3.30.200.20:FF:000315">
    <property type="entry name" value="Calcium-dependent protein kinase 3"/>
    <property type="match status" value="1"/>
</dbReference>
<evidence type="ECO:0000256" key="14">
    <source>
        <dbReference type="PROSITE-ProRule" id="PRU10141"/>
    </source>
</evidence>
<dbReference type="PROSITE" id="PS00018">
    <property type="entry name" value="EF_HAND_1"/>
    <property type="match status" value="2"/>
</dbReference>
<evidence type="ECO:0000256" key="9">
    <source>
        <dbReference type="ARBA" id="ARBA00022837"/>
    </source>
</evidence>
<dbReference type="Gene3D" id="1.10.510.10">
    <property type="entry name" value="Transferase(Phosphotransferase) domain 1"/>
    <property type="match status" value="1"/>
</dbReference>
<dbReference type="PROSITE" id="PS00108">
    <property type="entry name" value="PROTEIN_KINASE_ST"/>
    <property type="match status" value="1"/>
</dbReference>
<evidence type="ECO:0000256" key="2">
    <source>
        <dbReference type="ARBA" id="ARBA00012513"/>
    </source>
</evidence>
<evidence type="ECO:0000256" key="12">
    <source>
        <dbReference type="ARBA" id="ARBA00047899"/>
    </source>
</evidence>
<evidence type="ECO:0000256" key="15">
    <source>
        <dbReference type="RuleBase" id="RU000304"/>
    </source>
</evidence>
<feature type="domain" description="EF-hand" evidence="17">
    <location>
        <begin position="330"/>
        <end position="365"/>
    </location>
</feature>
<dbReference type="InterPro" id="IPR011992">
    <property type="entry name" value="EF-hand-dom_pair"/>
</dbReference>
<feature type="domain" description="Protein kinase" evidence="16">
    <location>
        <begin position="32"/>
        <end position="288"/>
    </location>
</feature>
<evidence type="ECO:0000259" key="17">
    <source>
        <dbReference type="PROSITE" id="PS50222"/>
    </source>
</evidence>
<keyword evidence="8" id="KW-0418">Kinase</keyword>
<keyword evidence="5" id="KW-0479">Metal-binding</keyword>
<evidence type="ECO:0000256" key="11">
    <source>
        <dbReference type="ARBA" id="ARBA00024334"/>
    </source>
</evidence>
<evidence type="ECO:0000256" key="4">
    <source>
        <dbReference type="ARBA" id="ARBA00022679"/>
    </source>
</evidence>
<organism evidence="18 19">
    <name type="scientific">Blepharisma stoltei</name>
    <dbReference type="NCBI Taxonomy" id="1481888"/>
    <lineage>
        <taxon>Eukaryota</taxon>
        <taxon>Sar</taxon>
        <taxon>Alveolata</taxon>
        <taxon>Ciliophora</taxon>
        <taxon>Postciliodesmatophora</taxon>
        <taxon>Heterotrichea</taxon>
        <taxon>Heterotrichida</taxon>
        <taxon>Blepharismidae</taxon>
        <taxon>Blepharisma</taxon>
    </lineage>
</organism>
<dbReference type="FunFam" id="1.10.510.10:FF:000726">
    <property type="entry name" value="Calcium-dependent protein kinase, putative"/>
    <property type="match status" value="1"/>
</dbReference>
<dbReference type="SMART" id="SM00054">
    <property type="entry name" value="EFh"/>
    <property type="match status" value="4"/>
</dbReference>
<keyword evidence="3 15" id="KW-0723">Serine/threonine-protein kinase</keyword>
<evidence type="ECO:0000256" key="8">
    <source>
        <dbReference type="ARBA" id="ARBA00022777"/>
    </source>
</evidence>
<dbReference type="InterPro" id="IPR002048">
    <property type="entry name" value="EF_hand_dom"/>
</dbReference>
<dbReference type="Proteomes" id="UP001162131">
    <property type="component" value="Unassembled WGS sequence"/>
</dbReference>
<evidence type="ECO:0000256" key="13">
    <source>
        <dbReference type="ARBA" id="ARBA00048679"/>
    </source>
</evidence>
<dbReference type="Pfam" id="PF00069">
    <property type="entry name" value="Pkinase"/>
    <property type="match status" value="1"/>
</dbReference>
<dbReference type="SUPFAM" id="SSF56112">
    <property type="entry name" value="Protein kinase-like (PK-like)"/>
    <property type="match status" value="1"/>
</dbReference>
<keyword evidence="6" id="KW-0677">Repeat</keyword>
<dbReference type="CDD" id="cd00051">
    <property type="entry name" value="EFh"/>
    <property type="match status" value="2"/>
</dbReference>
<feature type="domain" description="EF-hand" evidence="17">
    <location>
        <begin position="402"/>
        <end position="437"/>
    </location>
</feature>
<dbReference type="EMBL" id="CAJZBQ010000040">
    <property type="protein sequence ID" value="CAG9326316.1"/>
    <property type="molecule type" value="Genomic_DNA"/>
</dbReference>
<dbReference type="FunFam" id="1.10.238.10:FF:000003">
    <property type="entry name" value="Calmodulin A"/>
    <property type="match status" value="1"/>
</dbReference>
<sequence>MGSLCNKSYIERPNPRRSTKRQTYTVSIKSLYKIGKILGTGTFGIVRIGRPKSNPNHKVAIKTIDKSLVKNLDKMRVEVEILVGLDHPNIVRLYESFEDDRYFHIVMELCEGGELWDSILSKGHYEEKDAAEIMKKILRVVNHLHKTNICHRDLKPENFMFDSKEPDAELKLIDFGLSQKFGNKGKNMKTIVGTPYYVAPEVLKGSYGFLCDMWSVGVLMFILLCGEHPFLGKNQGELYSKILKGKYEFSSSQWSKVSTQAKDLISKMLALEPKHRVTAEEALKHPWFGFTEANKIHLNPTIVDSLRNFKISSNFQKEILAYVVNELTHEQIKDLKEAFNSLDAQKNGFITLSDFITVLITSDDSPKIKEIEATFHNLDFNQDGKINYSEFLTGTLATKNIINEEKLWSAFRHFDPNGTGKITAASLRSALKRAGKINVDASQLISEVDYDQDGEISFDEFRRIVQGR</sequence>
<dbReference type="SMART" id="SM00220">
    <property type="entry name" value="S_TKc"/>
    <property type="match status" value="1"/>
</dbReference>
<dbReference type="PROSITE" id="PS50222">
    <property type="entry name" value="EF_HAND_2"/>
    <property type="match status" value="4"/>
</dbReference>
<evidence type="ECO:0000256" key="3">
    <source>
        <dbReference type="ARBA" id="ARBA00022527"/>
    </source>
</evidence>
<dbReference type="PROSITE" id="PS00107">
    <property type="entry name" value="PROTEIN_KINASE_ATP"/>
    <property type="match status" value="1"/>
</dbReference>
<dbReference type="PROSITE" id="PS50011">
    <property type="entry name" value="PROTEIN_KINASE_DOM"/>
    <property type="match status" value="1"/>
</dbReference>
<reference evidence="18" key="1">
    <citation type="submission" date="2021-09" db="EMBL/GenBank/DDBJ databases">
        <authorList>
            <consortium name="AG Swart"/>
            <person name="Singh M."/>
            <person name="Singh A."/>
            <person name="Seah K."/>
            <person name="Emmerich C."/>
        </authorList>
    </citation>
    <scope>NUCLEOTIDE SEQUENCE</scope>
    <source>
        <strain evidence="18">ATCC30299</strain>
    </source>
</reference>
<dbReference type="SUPFAM" id="SSF47473">
    <property type="entry name" value="EF-hand"/>
    <property type="match status" value="1"/>
</dbReference>
<evidence type="ECO:0000259" key="16">
    <source>
        <dbReference type="PROSITE" id="PS50011"/>
    </source>
</evidence>
<evidence type="ECO:0000256" key="1">
    <source>
        <dbReference type="ARBA" id="ARBA00001946"/>
    </source>
</evidence>
<keyword evidence="9" id="KW-0106">Calcium</keyword>
<evidence type="ECO:0000256" key="7">
    <source>
        <dbReference type="ARBA" id="ARBA00022741"/>
    </source>
</evidence>
<dbReference type="InterPro" id="IPR050205">
    <property type="entry name" value="CDPK_Ser/Thr_kinases"/>
</dbReference>
<dbReference type="GO" id="GO:0005509">
    <property type="term" value="F:calcium ion binding"/>
    <property type="evidence" value="ECO:0007669"/>
    <property type="project" value="InterPro"/>
</dbReference>
<gene>
    <name evidence="18" type="ORF">BSTOLATCC_MIC40745</name>
</gene>
<dbReference type="Gene3D" id="3.30.200.20">
    <property type="entry name" value="Phosphorylase Kinase, domain 1"/>
    <property type="match status" value="1"/>
</dbReference>
<evidence type="ECO:0000256" key="5">
    <source>
        <dbReference type="ARBA" id="ARBA00022723"/>
    </source>
</evidence>
<dbReference type="AlphaFoldDB" id="A0AAU9JPA0"/>
<proteinExistence type="inferred from homology"/>
<keyword evidence="7 14" id="KW-0547">Nucleotide-binding</keyword>
<dbReference type="GO" id="GO:0004674">
    <property type="term" value="F:protein serine/threonine kinase activity"/>
    <property type="evidence" value="ECO:0007669"/>
    <property type="project" value="UniProtKB-KW"/>
</dbReference>
<keyword evidence="19" id="KW-1185">Reference proteome</keyword>
<comment type="catalytic activity">
    <reaction evidence="13">
        <text>L-seryl-[protein] + ATP = O-phospho-L-seryl-[protein] + ADP + H(+)</text>
        <dbReference type="Rhea" id="RHEA:17989"/>
        <dbReference type="Rhea" id="RHEA-COMP:9863"/>
        <dbReference type="Rhea" id="RHEA-COMP:11604"/>
        <dbReference type="ChEBI" id="CHEBI:15378"/>
        <dbReference type="ChEBI" id="CHEBI:29999"/>
        <dbReference type="ChEBI" id="CHEBI:30616"/>
        <dbReference type="ChEBI" id="CHEBI:83421"/>
        <dbReference type="ChEBI" id="CHEBI:456216"/>
        <dbReference type="EC" id="2.7.11.1"/>
    </reaction>
</comment>
<evidence type="ECO:0000313" key="18">
    <source>
        <dbReference type="EMBL" id="CAG9326316.1"/>
    </source>
</evidence>
<dbReference type="InterPro" id="IPR000719">
    <property type="entry name" value="Prot_kinase_dom"/>
</dbReference>
<dbReference type="InterPro" id="IPR008271">
    <property type="entry name" value="Ser/Thr_kinase_AS"/>
</dbReference>
<keyword evidence="4" id="KW-0808">Transferase</keyword>
<keyword evidence="10 14" id="KW-0067">ATP-binding</keyword>
<dbReference type="GO" id="GO:0005524">
    <property type="term" value="F:ATP binding"/>
    <property type="evidence" value="ECO:0007669"/>
    <property type="project" value="UniProtKB-UniRule"/>
</dbReference>
<accession>A0AAU9JPA0</accession>
<name>A0AAU9JPA0_9CILI</name>
<feature type="domain" description="EF-hand" evidence="17">
    <location>
        <begin position="443"/>
        <end position="468"/>
    </location>
</feature>
<dbReference type="InterPro" id="IPR011009">
    <property type="entry name" value="Kinase-like_dom_sf"/>
</dbReference>
<dbReference type="EC" id="2.7.11.1" evidence="2"/>
<dbReference type="PANTHER" id="PTHR24349">
    <property type="entry name" value="SERINE/THREONINE-PROTEIN KINASE"/>
    <property type="match status" value="1"/>
</dbReference>
<dbReference type="CDD" id="cd05117">
    <property type="entry name" value="STKc_CAMK"/>
    <property type="match status" value="1"/>
</dbReference>
<dbReference type="InterPro" id="IPR017441">
    <property type="entry name" value="Protein_kinase_ATP_BS"/>
</dbReference>
<dbReference type="Gene3D" id="1.10.238.10">
    <property type="entry name" value="EF-hand"/>
    <property type="match status" value="1"/>
</dbReference>
<feature type="binding site" evidence="14">
    <location>
        <position position="62"/>
    </location>
    <ligand>
        <name>ATP</name>
        <dbReference type="ChEBI" id="CHEBI:30616"/>
    </ligand>
</feature>
<comment type="similarity">
    <text evidence="11">Belongs to the protein kinase superfamily. Ser/Thr protein kinase family. CDPK subfamily.</text>
</comment>